<dbReference type="OrthoDB" id="2968588at2"/>
<comment type="caution">
    <text evidence="1">The sequence shown here is derived from an EMBL/GenBank/DDBJ whole genome shotgun (WGS) entry which is preliminary data.</text>
</comment>
<dbReference type="RefSeq" id="WP_066236614.1">
    <property type="nucleotide sequence ID" value="NZ_LRFC01000001.1"/>
</dbReference>
<dbReference type="SUPFAM" id="SSF89447">
    <property type="entry name" value="AbrB/MazE/MraZ-like"/>
    <property type="match status" value="1"/>
</dbReference>
<keyword evidence="2" id="KW-1185">Reference proteome</keyword>
<proteinExistence type="predicted"/>
<evidence type="ECO:0000313" key="1">
    <source>
        <dbReference type="EMBL" id="KZE69217.1"/>
    </source>
</evidence>
<protein>
    <recommendedName>
        <fullName evidence="3">SpoVT-AbrB domain-containing protein</fullName>
    </recommendedName>
</protein>
<name>A0A163SJ42_9BACL</name>
<dbReference type="Proteomes" id="UP000076567">
    <property type="component" value="Unassembled WGS sequence"/>
</dbReference>
<sequence>MYKLEDKYYDNEKGYIYIPIRWREEFDISNGSMVGIDCEDGVVIIDKDTTREFIQKISKRGALTIPLELRQKLKYKRYSIYIVHAEEKVILKVQ</sequence>
<dbReference type="EMBL" id="LRFC01000001">
    <property type="protein sequence ID" value="KZE69217.1"/>
    <property type="molecule type" value="Genomic_DNA"/>
</dbReference>
<dbReference type="AlphaFoldDB" id="A0A163SJ42"/>
<evidence type="ECO:0008006" key="3">
    <source>
        <dbReference type="Google" id="ProtNLM"/>
    </source>
</evidence>
<reference evidence="2" key="1">
    <citation type="submission" date="2016-01" db="EMBL/GenBank/DDBJ databases">
        <title>Draft genome of Chromobacterium sp. F49.</title>
        <authorList>
            <person name="Hong K.W."/>
        </authorList>
    </citation>
    <scope>NUCLEOTIDE SEQUENCE [LARGE SCALE GENOMIC DNA]</scope>
    <source>
        <strain evidence="2">P7IIIA</strain>
    </source>
</reference>
<dbReference type="InterPro" id="IPR037914">
    <property type="entry name" value="SpoVT-AbrB_sf"/>
</dbReference>
<organism evidence="1 2">
    <name type="scientific">Fictibacillus phosphorivorans</name>
    <dbReference type="NCBI Taxonomy" id="1221500"/>
    <lineage>
        <taxon>Bacteria</taxon>
        <taxon>Bacillati</taxon>
        <taxon>Bacillota</taxon>
        <taxon>Bacilli</taxon>
        <taxon>Bacillales</taxon>
        <taxon>Fictibacillaceae</taxon>
        <taxon>Fictibacillus</taxon>
    </lineage>
</organism>
<evidence type="ECO:0000313" key="2">
    <source>
        <dbReference type="Proteomes" id="UP000076567"/>
    </source>
</evidence>
<gene>
    <name evidence="1" type="ORF">AWM68_02820</name>
</gene>
<accession>A0A163SJ42</accession>